<reference evidence="1" key="1">
    <citation type="submission" date="2014-09" db="EMBL/GenBank/DDBJ databases">
        <authorList>
            <person name="Magalhaes I.L.F."/>
            <person name="Oliveira U."/>
            <person name="Santos F.R."/>
            <person name="Vidigal T.H.D.A."/>
            <person name="Brescovit A.D."/>
            <person name="Santos A.J."/>
        </authorList>
    </citation>
    <scope>NUCLEOTIDE SEQUENCE</scope>
    <source>
        <tissue evidence="1">Shoot tissue taken approximately 20 cm above the soil surface</tissue>
    </source>
</reference>
<reference evidence="1" key="2">
    <citation type="journal article" date="2015" name="Data Brief">
        <title>Shoot transcriptome of the giant reed, Arundo donax.</title>
        <authorList>
            <person name="Barrero R.A."/>
            <person name="Guerrero F.D."/>
            <person name="Moolhuijzen P."/>
            <person name="Goolsby J.A."/>
            <person name="Tidwell J."/>
            <person name="Bellgard S.E."/>
            <person name="Bellgard M.I."/>
        </authorList>
    </citation>
    <scope>NUCLEOTIDE SEQUENCE</scope>
    <source>
        <tissue evidence="1">Shoot tissue taken approximately 20 cm above the soil surface</tissue>
    </source>
</reference>
<protein>
    <submittedName>
        <fullName evidence="1">Uncharacterized protein</fullName>
    </submittedName>
</protein>
<proteinExistence type="predicted"/>
<dbReference type="EMBL" id="GBRH01217684">
    <property type="protein sequence ID" value="JAD80211.1"/>
    <property type="molecule type" value="Transcribed_RNA"/>
</dbReference>
<organism evidence="1">
    <name type="scientific">Arundo donax</name>
    <name type="common">Giant reed</name>
    <name type="synonym">Donax arundinaceus</name>
    <dbReference type="NCBI Taxonomy" id="35708"/>
    <lineage>
        <taxon>Eukaryota</taxon>
        <taxon>Viridiplantae</taxon>
        <taxon>Streptophyta</taxon>
        <taxon>Embryophyta</taxon>
        <taxon>Tracheophyta</taxon>
        <taxon>Spermatophyta</taxon>
        <taxon>Magnoliopsida</taxon>
        <taxon>Liliopsida</taxon>
        <taxon>Poales</taxon>
        <taxon>Poaceae</taxon>
        <taxon>PACMAD clade</taxon>
        <taxon>Arundinoideae</taxon>
        <taxon>Arundineae</taxon>
        <taxon>Arundo</taxon>
    </lineage>
</organism>
<dbReference type="EMBL" id="GBRH01201672">
    <property type="protein sequence ID" value="JAD96223.1"/>
    <property type="molecule type" value="Transcribed_RNA"/>
</dbReference>
<sequence length="91" mass="10694">MKITFSFNHFTLDLSCETTKHVDLIYLWIFHIIDMTNISLSRSSGRWLKLFKSRFFLLHSKLLMSDFKEFCVPVVFETVNEAINSQPSFPG</sequence>
<name>A0A0A9CX93_ARUDO</name>
<dbReference type="AlphaFoldDB" id="A0A0A9CX93"/>
<evidence type="ECO:0000313" key="1">
    <source>
        <dbReference type="EMBL" id="JAD80211.1"/>
    </source>
</evidence>
<accession>A0A0A9CX93</accession>